<proteinExistence type="predicted"/>
<accession>A0AAV0GI46</accession>
<name>A0AAV0GI46_9ASTE</name>
<gene>
    <name evidence="1" type="ORF">CEPIT_LOCUS43289</name>
</gene>
<evidence type="ECO:0000313" key="2">
    <source>
        <dbReference type="Proteomes" id="UP001152523"/>
    </source>
</evidence>
<dbReference type="EMBL" id="CAMAPF010001118">
    <property type="protein sequence ID" value="CAH9146844.1"/>
    <property type="molecule type" value="Genomic_DNA"/>
</dbReference>
<evidence type="ECO:0000313" key="1">
    <source>
        <dbReference type="EMBL" id="CAH9146844.1"/>
    </source>
</evidence>
<organism evidence="1 2">
    <name type="scientific">Cuscuta epithymum</name>
    <dbReference type="NCBI Taxonomy" id="186058"/>
    <lineage>
        <taxon>Eukaryota</taxon>
        <taxon>Viridiplantae</taxon>
        <taxon>Streptophyta</taxon>
        <taxon>Embryophyta</taxon>
        <taxon>Tracheophyta</taxon>
        <taxon>Spermatophyta</taxon>
        <taxon>Magnoliopsida</taxon>
        <taxon>eudicotyledons</taxon>
        <taxon>Gunneridae</taxon>
        <taxon>Pentapetalae</taxon>
        <taxon>asterids</taxon>
        <taxon>lamiids</taxon>
        <taxon>Solanales</taxon>
        <taxon>Convolvulaceae</taxon>
        <taxon>Cuscuteae</taxon>
        <taxon>Cuscuta</taxon>
        <taxon>Cuscuta subgen. Cuscuta</taxon>
    </lineage>
</organism>
<keyword evidence="2" id="KW-1185">Reference proteome</keyword>
<comment type="caution">
    <text evidence="1">The sequence shown here is derived from an EMBL/GenBank/DDBJ whole genome shotgun (WGS) entry which is preliminary data.</text>
</comment>
<dbReference type="AlphaFoldDB" id="A0AAV0GI46"/>
<protein>
    <submittedName>
        <fullName evidence="1">Uncharacterized protein</fullName>
    </submittedName>
</protein>
<dbReference type="Proteomes" id="UP001152523">
    <property type="component" value="Unassembled WGS sequence"/>
</dbReference>
<reference evidence="1" key="1">
    <citation type="submission" date="2022-07" db="EMBL/GenBank/DDBJ databases">
        <authorList>
            <person name="Macas J."/>
            <person name="Novak P."/>
            <person name="Neumann P."/>
        </authorList>
    </citation>
    <scope>NUCLEOTIDE SEQUENCE</scope>
</reference>
<sequence length="144" mass="16883">MVMYFWFKNINFWCLFHRARLVARKLVVLAVSAEIYEVLAEVAVLVDSADSRKNILKIYFIDKIKKKLYVKIAKMVIYNNFSQYSQKSNSNLTFSAYYTIQHAKVKITCLVKKLADKPNKPKKGVFKRAHNLIIFSILQFKLPL</sequence>